<reference evidence="1 2" key="1">
    <citation type="submission" date="2019-12" db="EMBL/GenBank/DDBJ databases">
        <title>Isolation and characterization of three novel carbon monoxide-oxidizing members of Halobacteria from salione crusts and soils.</title>
        <authorList>
            <person name="Myers M.R."/>
            <person name="King G.M."/>
        </authorList>
    </citation>
    <scope>NUCLEOTIDE SEQUENCE [LARGE SCALE GENOMIC DNA]</scope>
    <source>
        <strain evidence="1 2">WSH3</strain>
    </source>
</reference>
<dbReference type="EMBL" id="WUUT01000001">
    <property type="protein sequence ID" value="MXR50723.1"/>
    <property type="molecule type" value="Genomic_DNA"/>
</dbReference>
<dbReference type="Proteomes" id="UP000466535">
    <property type="component" value="Unassembled WGS sequence"/>
</dbReference>
<evidence type="ECO:0000313" key="1">
    <source>
        <dbReference type="EMBL" id="MXR50723.1"/>
    </source>
</evidence>
<organism evidence="1 2">
    <name type="scientific">Halovenus carboxidivorans</name>
    <dbReference type="NCBI Taxonomy" id="2692199"/>
    <lineage>
        <taxon>Archaea</taxon>
        <taxon>Methanobacteriati</taxon>
        <taxon>Methanobacteriota</taxon>
        <taxon>Stenosarchaea group</taxon>
        <taxon>Halobacteria</taxon>
        <taxon>Halobacteriales</taxon>
        <taxon>Haloarculaceae</taxon>
        <taxon>Halovenus</taxon>
    </lineage>
</organism>
<gene>
    <name evidence="1" type="ORF">GRX03_03765</name>
</gene>
<keyword evidence="2" id="KW-1185">Reference proteome</keyword>
<sequence>MEQWDREAAVDRVERLVETVEDEQMPVPVREIWVYGDVALGLDPVERLDIYLTKDILLHDDADREAHFREEYGIESVGKTVRAEWAETHPEYLRATAGGHAAPEKCLAAHLLEDDEPIHLEVCNASFEDNVRQRLQGALARENYGEIIDPRGVCLWMEGTRSSEAVEKLRAGEFVFPTLPEALEMLGADADTAEEAADVLAGSRKQQVGSSVRGDVI</sequence>
<dbReference type="OrthoDB" id="338759at2157"/>
<proteinExistence type="predicted"/>
<accession>A0A6B0T590</accession>
<dbReference type="InterPro" id="IPR055521">
    <property type="entry name" value="DUF7095"/>
</dbReference>
<dbReference type="AlphaFoldDB" id="A0A6B0T590"/>
<evidence type="ECO:0000313" key="2">
    <source>
        <dbReference type="Proteomes" id="UP000466535"/>
    </source>
</evidence>
<dbReference type="Pfam" id="PF23378">
    <property type="entry name" value="DUF7095"/>
    <property type="match status" value="1"/>
</dbReference>
<dbReference type="RefSeq" id="WP_159762825.1">
    <property type="nucleotide sequence ID" value="NZ_WUUT01000001.1"/>
</dbReference>
<comment type="caution">
    <text evidence="1">The sequence shown here is derived from an EMBL/GenBank/DDBJ whole genome shotgun (WGS) entry which is preliminary data.</text>
</comment>
<name>A0A6B0T590_9EURY</name>
<protein>
    <submittedName>
        <fullName evidence="1">Uncharacterized protein</fullName>
    </submittedName>
</protein>